<accession>A0A943HJZ8</accession>
<dbReference type="SUPFAM" id="SSF63418">
    <property type="entry name" value="MurE/MurF N-terminal domain"/>
    <property type="match status" value="1"/>
</dbReference>
<dbReference type="Gene3D" id="3.90.190.20">
    <property type="entry name" value="Mur ligase, C-terminal domain"/>
    <property type="match status" value="1"/>
</dbReference>
<keyword evidence="3 8" id="KW-0132">Cell division</keyword>
<keyword evidence="8" id="KW-0067">ATP-binding</keyword>
<feature type="binding site" evidence="8">
    <location>
        <position position="148"/>
    </location>
    <ligand>
        <name>UDP-N-acetyl-alpha-D-muramoyl-L-alanyl-D-glutamate</name>
        <dbReference type="ChEBI" id="CHEBI:83900"/>
    </ligand>
</feature>
<dbReference type="SUPFAM" id="SSF53623">
    <property type="entry name" value="MurD-like peptide ligases, catalytic domain"/>
    <property type="match status" value="1"/>
</dbReference>
<feature type="binding site" evidence="8">
    <location>
        <position position="27"/>
    </location>
    <ligand>
        <name>UDP-N-acetyl-alpha-D-muramoyl-L-alanyl-D-glutamate</name>
        <dbReference type="ChEBI" id="CHEBI:83900"/>
    </ligand>
</feature>
<dbReference type="Gene3D" id="3.40.1390.10">
    <property type="entry name" value="MurE/MurF, N-terminal domain"/>
    <property type="match status" value="1"/>
</dbReference>
<dbReference type="EMBL" id="JAGZGG010000023">
    <property type="protein sequence ID" value="MBS5332827.1"/>
    <property type="molecule type" value="Genomic_DNA"/>
</dbReference>
<sequence>MKLNDLIKHIPHTGASDMDITAIIYDSRKAAAGSLFVCLVGAWLDGHTYAASAYQNGCRAFLVEHTLDLPADAVQIVTDDTRAALAVIGADFYGNPADELHLIGITGTKGKTTTALLTAAIMTEAGLPCAYIGSNGVDIAGQHEATANTTPESLELHRLFRKMLDAGVHHCVLEVSSQALRHHRVDGVPFEVVAFTNLSEDHIGPGEHPDFEDYKCAKRRLFAEYNARTMVYNVDDPYSDFMREGFQGEQVSFGIKAEADYRGVMLAQYRNRMALGIDFVCRHAGQSTHVEVMSPGAFSASDALCAIAICGAFGVTPAQASATLAHTPVQGRFEVVQGLPGRTFIVDYSHNGLALTSALKTLRAYNPHRLICVFGSVGGRTQVRRKELADASSAYADYSIITSDNPDNEPPEDVIRDIAAHMAPGAPYTCITDRREAIYAAVRMAEEGDIVLFAGKGHEDYQLIHGKKEHFVERDIIKEACTELKK</sequence>
<evidence type="ECO:0000259" key="12">
    <source>
        <dbReference type="Pfam" id="PF08245"/>
    </source>
</evidence>
<comment type="function">
    <text evidence="8">Catalyzes the addition of an amino acid to the nucleotide precursor UDP-N-acetylmuramoyl-L-alanyl-D-glutamate (UMAG) in the biosynthesis of bacterial cell-wall peptidoglycan.</text>
</comment>
<dbReference type="GO" id="GO:0016881">
    <property type="term" value="F:acid-amino acid ligase activity"/>
    <property type="evidence" value="ECO:0007669"/>
    <property type="project" value="UniProtKB-UniRule"/>
</dbReference>
<feature type="binding site" evidence="8">
    <location>
        <begin position="149"/>
        <end position="150"/>
    </location>
    <ligand>
        <name>UDP-N-acetyl-alpha-D-muramoyl-L-alanyl-D-glutamate</name>
        <dbReference type="ChEBI" id="CHEBI:83900"/>
    </ligand>
</feature>
<evidence type="ECO:0000256" key="2">
    <source>
        <dbReference type="ARBA" id="ARBA00005898"/>
    </source>
</evidence>
<dbReference type="InterPro" id="IPR000713">
    <property type="entry name" value="Mur_ligase_N"/>
</dbReference>
<dbReference type="Pfam" id="PF02875">
    <property type="entry name" value="Mur_ligase_C"/>
    <property type="match status" value="1"/>
</dbReference>
<dbReference type="EC" id="6.3.2.-" evidence="8"/>
<dbReference type="InterPro" id="IPR036565">
    <property type="entry name" value="Mur-like_cat_sf"/>
</dbReference>
<keyword evidence="8 13" id="KW-0436">Ligase</keyword>
<evidence type="ECO:0000256" key="7">
    <source>
        <dbReference type="ARBA" id="ARBA00023316"/>
    </source>
</evidence>
<dbReference type="InterPro" id="IPR004101">
    <property type="entry name" value="Mur_ligase_C"/>
</dbReference>
<dbReference type="PANTHER" id="PTHR23135">
    <property type="entry name" value="MUR LIGASE FAMILY MEMBER"/>
    <property type="match status" value="1"/>
</dbReference>
<comment type="subcellular location">
    <subcellularLocation>
        <location evidence="8 9">Cytoplasm</location>
    </subcellularLocation>
</comment>
<organism evidence="13 14">
    <name type="scientific">Subdoligranulum variabile</name>
    <dbReference type="NCBI Taxonomy" id="214851"/>
    <lineage>
        <taxon>Bacteria</taxon>
        <taxon>Bacillati</taxon>
        <taxon>Bacillota</taxon>
        <taxon>Clostridia</taxon>
        <taxon>Eubacteriales</taxon>
        <taxon>Oscillospiraceae</taxon>
        <taxon>Subdoligranulum</taxon>
    </lineage>
</organism>
<evidence type="ECO:0000259" key="10">
    <source>
        <dbReference type="Pfam" id="PF01225"/>
    </source>
</evidence>
<dbReference type="InterPro" id="IPR035911">
    <property type="entry name" value="MurE/MurF_N"/>
</dbReference>
<feature type="domain" description="Mur ligase N-terminal catalytic" evidence="10">
    <location>
        <begin position="20"/>
        <end position="93"/>
    </location>
</feature>
<evidence type="ECO:0000256" key="8">
    <source>
        <dbReference type="HAMAP-Rule" id="MF_00208"/>
    </source>
</evidence>
<keyword evidence="4 8" id="KW-0133">Cell shape</keyword>
<dbReference type="HAMAP" id="MF_00208">
    <property type="entry name" value="MurE"/>
    <property type="match status" value="1"/>
</dbReference>
<evidence type="ECO:0000256" key="4">
    <source>
        <dbReference type="ARBA" id="ARBA00022960"/>
    </source>
</evidence>
<dbReference type="GO" id="GO:0000287">
    <property type="term" value="F:magnesium ion binding"/>
    <property type="evidence" value="ECO:0007669"/>
    <property type="project" value="UniProtKB-UniRule"/>
</dbReference>
<evidence type="ECO:0000256" key="1">
    <source>
        <dbReference type="ARBA" id="ARBA00004752"/>
    </source>
</evidence>
<evidence type="ECO:0000256" key="9">
    <source>
        <dbReference type="RuleBase" id="RU004135"/>
    </source>
</evidence>
<comment type="caution">
    <text evidence="8">Lacks conserved residue(s) required for the propagation of feature annotation.</text>
</comment>
<dbReference type="PANTHER" id="PTHR23135:SF4">
    <property type="entry name" value="UDP-N-ACETYLMURAMOYL-L-ALANYL-D-GLUTAMATE--2,6-DIAMINOPIMELATE LIGASE MURE HOMOLOG, CHLOROPLASTIC"/>
    <property type="match status" value="1"/>
</dbReference>
<feature type="domain" description="Mur ligase central" evidence="12">
    <location>
        <begin position="105"/>
        <end position="309"/>
    </location>
</feature>
<dbReference type="InterPro" id="IPR036615">
    <property type="entry name" value="Mur_ligase_C_dom_sf"/>
</dbReference>
<feature type="binding site" evidence="8">
    <location>
        <position position="184"/>
    </location>
    <ligand>
        <name>UDP-N-acetyl-alpha-D-muramoyl-L-alanyl-D-glutamate</name>
        <dbReference type="ChEBI" id="CHEBI:83900"/>
    </ligand>
</feature>
<dbReference type="GO" id="GO:0071555">
    <property type="term" value="P:cell wall organization"/>
    <property type="evidence" value="ECO:0007669"/>
    <property type="project" value="UniProtKB-KW"/>
</dbReference>
<feature type="binding site" evidence="8">
    <location>
        <begin position="107"/>
        <end position="113"/>
    </location>
    <ligand>
        <name>ATP</name>
        <dbReference type="ChEBI" id="CHEBI:30616"/>
    </ligand>
</feature>
<comment type="PTM">
    <text evidence="8">Carboxylation is probably crucial for Mg(2+) binding and, consequently, for the gamma-phosphate positioning of ATP.</text>
</comment>
<dbReference type="GO" id="GO:0051301">
    <property type="term" value="P:cell division"/>
    <property type="evidence" value="ECO:0007669"/>
    <property type="project" value="UniProtKB-KW"/>
</dbReference>
<dbReference type="NCBIfam" id="NF001126">
    <property type="entry name" value="PRK00139.1-4"/>
    <property type="match status" value="1"/>
</dbReference>
<protein>
    <recommendedName>
        <fullName evidence="8">UDP-N-acetylmuramyl-tripeptide synthetase</fullName>
        <ecNumber evidence="8">6.3.2.-</ecNumber>
    </recommendedName>
    <alternativeName>
        <fullName evidence="8">UDP-MurNAc-tripeptide synthetase</fullName>
    </alternativeName>
</protein>
<keyword evidence="5 8" id="KW-0573">Peptidoglycan synthesis</keyword>
<dbReference type="GO" id="GO:0005737">
    <property type="term" value="C:cytoplasm"/>
    <property type="evidence" value="ECO:0007669"/>
    <property type="project" value="UniProtKB-SubCell"/>
</dbReference>
<feature type="binding site" evidence="8">
    <location>
        <position position="176"/>
    </location>
    <ligand>
        <name>UDP-N-acetyl-alpha-D-muramoyl-L-alanyl-D-glutamate</name>
        <dbReference type="ChEBI" id="CHEBI:83900"/>
    </ligand>
</feature>
<dbReference type="Gene3D" id="3.40.1190.10">
    <property type="entry name" value="Mur-like, catalytic domain"/>
    <property type="match status" value="1"/>
</dbReference>
<dbReference type="GO" id="GO:0008360">
    <property type="term" value="P:regulation of cell shape"/>
    <property type="evidence" value="ECO:0007669"/>
    <property type="project" value="UniProtKB-KW"/>
</dbReference>
<comment type="pathway">
    <text evidence="1 8 9">Cell wall biogenesis; peptidoglycan biosynthesis.</text>
</comment>
<dbReference type="GO" id="GO:0009252">
    <property type="term" value="P:peptidoglycan biosynthetic process"/>
    <property type="evidence" value="ECO:0007669"/>
    <property type="project" value="UniProtKB-UniRule"/>
</dbReference>
<feature type="domain" description="Mur ligase C-terminal" evidence="11">
    <location>
        <begin position="331"/>
        <end position="457"/>
    </location>
</feature>
<keyword evidence="8" id="KW-0963">Cytoplasm</keyword>
<reference evidence="13" key="1">
    <citation type="submission" date="2021-02" db="EMBL/GenBank/DDBJ databases">
        <title>Infant gut strain persistence is associated with maternal origin, phylogeny, and functional potential including surface adhesion and iron acquisition.</title>
        <authorList>
            <person name="Lou Y.C."/>
        </authorList>
    </citation>
    <scope>NUCLEOTIDE SEQUENCE</scope>
    <source>
        <strain evidence="13">L3_101_000M1_dasL3_101_000M1_concoct_87</strain>
    </source>
</reference>
<dbReference type="Pfam" id="PF01225">
    <property type="entry name" value="Mur_ligase"/>
    <property type="match status" value="1"/>
</dbReference>
<keyword evidence="8" id="KW-0460">Magnesium</keyword>
<feature type="modified residue" description="N6-carboxylysine" evidence="8">
    <location>
        <position position="218"/>
    </location>
</feature>
<comment type="cofactor">
    <cofactor evidence="8">
        <name>Mg(2+)</name>
        <dbReference type="ChEBI" id="CHEBI:18420"/>
    </cofactor>
</comment>
<comment type="similarity">
    <text evidence="2 8">Belongs to the MurCDEF family. MurE subfamily.</text>
</comment>
<dbReference type="GO" id="GO:0005524">
    <property type="term" value="F:ATP binding"/>
    <property type="evidence" value="ECO:0007669"/>
    <property type="project" value="UniProtKB-UniRule"/>
</dbReference>
<comment type="caution">
    <text evidence="13">The sequence shown here is derived from an EMBL/GenBank/DDBJ whole genome shotgun (WGS) entry which is preliminary data.</text>
</comment>
<evidence type="ECO:0000313" key="13">
    <source>
        <dbReference type="EMBL" id="MBS5332827.1"/>
    </source>
</evidence>
<evidence type="ECO:0000259" key="11">
    <source>
        <dbReference type="Pfam" id="PF02875"/>
    </source>
</evidence>
<dbReference type="AlphaFoldDB" id="A0A943HJZ8"/>
<dbReference type="Pfam" id="PF08245">
    <property type="entry name" value="Mur_ligase_M"/>
    <property type="match status" value="1"/>
</dbReference>
<keyword evidence="8" id="KW-0547">Nucleotide-binding</keyword>
<evidence type="ECO:0000313" key="14">
    <source>
        <dbReference type="Proteomes" id="UP000759273"/>
    </source>
</evidence>
<dbReference type="Proteomes" id="UP000759273">
    <property type="component" value="Unassembled WGS sequence"/>
</dbReference>
<dbReference type="SUPFAM" id="SSF53244">
    <property type="entry name" value="MurD-like peptide ligases, peptide-binding domain"/>
    <property type="match status" value="1"/>
</dbReference>
<evidence type="ECO:0000256" key="3">
    <source>
        <dbReference type="ARBA" id="ARBA00022618"/>
    </source>
</evidence>
<evidence type="ECO:0000256" key="5">
    <source>
        <dbReference type="ARBA" id="ARBA00022984"/>
    </source>
</evidence>
<proteinExistence type="inferred from homology"/>
<keyword evidence="6 8" id="KW-0131">Cell cycle</keyword>
<keyword evidence="7 8" id="KW-0961">Cell wall biogenesis/degradation</keyword>
<name>A0A943HJZ8_9FIRM</name>
<dbReference type="InterPro" id="IPR013221">
    <property type="entry name" value="Mur_ligase_cen"/>
</dbReference>
<evidence type="ECO:0000256" key="6">
    <source>
        <dbReference type="ARBA" id="ARBA00023306"/>
    </source>
</evidence>
<gene>
    <name evidence="8" type="primary">murE</name>
    <name evidence="13" type="ORF">KHY36_09910</name>
</gene>
<dbReference type="NCBIfam" id="TIGR01085">
    <property type="entry name" value="murE"/>
    <property type="match status" value="1"/>
</dbReference>
<dbReference type="InterPro" id="IPR005761">
    <property type="entry name" value="UDP-N-AcMur-Glu-dNH2Pim_ligase"/>
</dbReference>